<name>A0A3P7N9E2_CYLGO</name>
<proteinExistence type="predicted"/>
<sequence>MLLKFMASLQASHLILITTMDSASLNWGVLTLMC</sequence>
<evidence type="ECO:0000313" key="2">
    <source>
        <dbReference type="Proteomes" id="UP000271889"/>
    </source>
</evidence>
<dbReference type="Proteomes" id="UP000271889">
    <property type="component" value="Unassembled WGS sequence"/>
</dbReference>
<accession>A0A3P7N9E2</accession>
<protein>
    <submittedName>
        <fullName evidence="1">Uncharacterized protein</fullName>
    </submittedName>
</protein>
<dbReference type="EMBL" id="UYRV01136100">
    <property type="protein sequence ID" value="VDN39015.1"/>
    <property type="molecule type" value="Genomic_DNA"/>
</dbReference>
<gene>
    <name evidence="1" type="ORF">CGOC_LOCUS13870</name>
</gene>
<keyword evidence="2" id="KW-1185">Reference proteome</keyword>
<organism evidence="1 2">
    <name type="scientific">Cylicostephanus goldi</name>
    <name type="common">Nematode worm</name>
    <dbReference type="NCBI Taxonomy" id="71465"/>
    <lineage>
        <taxon>Eukaryota</taxon>
        <taxon>Metazoa</taxon>
        <taxon>Ecdysozoa</taxon>
        <taxon>Nematoda</taxon>
        <taxon>Chromadorea</taxon>
        <taxon>Rhabditida</taxon>
        <taxon>Rhabditina</taxon>
        <taxon>Rhabditomorpha</taxon>
        <taxon>Strongyloidea</taxon>
        <taxon>Strongylidae</taxon>
        <taxon>Cylicostephanus</taxon>
    </lineage>
</organism>
<evidence type="ECO:0000313" key="1">
    <source>
        <dbReference type="EMBL" id="VDN39015.1"/>
    </source>
</evidence>
<reference evidence="1 2" key="1">
    <citation type="submission" date="2018-11" db="EMBL/GenBank/DDBJ databases">
        <authorList>
            <consortium name="Pathogen Informatics"/>
        </authorList>
    </citation>
    <scope>NUCLEOTIDE SEQUENCE [LARGE SCALE GENOMIC DNA]</scope>
</reference>
<dbReference type="AlphaFoldDB" id="A0A3P7N9E2"/>